<evidence type="ECO:0000256" key="1">
    <source>
        <dbReference type="ARBA" id="ARBA00003518"/>
    </source>
</evidence>
<dbReference type="AlphaFoldDB" id="A0A1J0VRQ8"/>
<dbReference type="OrthoDB" id="9809101at2"/>
<dbReference type="EMBL" id="CP018082">
    <property type="protein sequence ID" value="APE34731.1"/>
    <property type="molecule type" value="Genomic_DNA"/>
</dbReference>
<dbReference type="InterPro" id="IPR004732">
    <property type="entry name" value="Transaldolase_2"/>
</dbReference>
<dbReference type="SUPFAM" id="SSF51569">
    <property type="entry name" value="Aldolase"/>
    <property type="match status" value="1"/>
</dbReference>
<dbReference type="InterPro" id="IPR001585">
    <property type="entry name" value="TAL/FSA"/>
</dbReference>
<evidence type="ECO:0000256" key="9">
    <source>
        <dbReference type="ARBA" id="ARBA00023126"/>
    </source>
</evidence>
<keyword evidence="8 11" id="KW-0808">Transferase</keyword>
<keyword evidence="13" id="KW-1185">Reference proteome</keyword>
<proteinExistence type="inferred from homology"/>
<dbReference type="NCBIfam" id="NF002881">
    <property type="entry name" value="PRK03343.1"/>
    <property type="match status" value="1"/>
</dbReference>
<comment type="pathway">
    <text evidence="3 11">Carbohydrate degradation; pentose phosphate pathway; D-glyceraldehyde 3-phosphate and beta-D-fructose 6-phosphate from D-ribose 5-phosphate and D-xylulose 5-phosphate (non-oxidative stage): step 2/3.</text>
</comment>
<dbReference type="GO" id="GO:0004801">
    <property type="term" value="F:transaldolase activity"/>
    <property type="evidence" value="ECO:0007669"/>
    <property type="project" value="UniProtKB-UniRule"/>
</dbReference>
<dbReference type="NCBIfam" id="TIGR00876">
    <property type="entry name" value="tal_mycobact"/>
    <property type="match status" value="1"/>
</dbReference>
<gene>
    <name evidence="11" type="primary">tal</name>
    <name evidence="12" type="ORF">BOX37_13105</name>
</gene>
<dbReference type="InterPro" id="IPR013785">
    <property type="entry name" value="Aldolase_TIM"/>
</dbReference>
<dbReference type="Gene3D" id="3.20.20.70">
    <property type="entry name" value="Aldolase class I"/>
    <property type="match status" value="1"/>
</dbReference>
<dbReference type="PANTHER" id="PTHR10683:SF31">
    <property type="entry name" value="TRANSALDOLASE"/>
    <property type="match status" value="1"/>
</dbReference>
<evidence type="ECO:0000256" key="10">
    <source>
        <dbReference type="ARBA" id="ARBA00023270"/>
    </source>
</evidence>
<dbReference type="PANTHER" id="PTHR10683">
    <property type="entry name" value="TRANSALDOLASE"/>
    <property type="match status" value="1"/>
</dbReference>
<organism evidence="12 13">
    <name type="scientific">Nocardia mangyaensis</name>
    <dbReference type="NCBI Taxonomy" id="2213200"/>
    <lineage>
        <taxon>Bacteria</taxon>
        <taxon>Bacillati</taxon>
        <taxon>Actinomycetota</taxon>
        <taxon>Actinomycetes</taxon>
        <taxon>Mycobacteriales</taxon>
        <taxon>Nocardiaceae</taxon>
        <taxon>Nocardia</taxon>
    </lineage>
</organism>
<dbReference type="Pfam" id="PF00923">
    <property type="entry name" value="TAL_FSA"/>
    <property type="match status" value="1"/>
</dbReference>
<dbReference type="GO" id="GO:0005737">
    <property type="term" value="C:cytoplasm"/>
    <property type="evidence" value="ECO:0007669"/>
    <property type="project" value="UniProtKB-SubCell"/>
</dbReference>
<dbReference type="GO" id="GO:0005975">
    <property type="term" value="P:carbohydrate metabolic process"/>
    <property type="evidence" value="ECO:0007669"/>
    <property type="project" value="InterPro"/>
</dbReference>
<dbReference type="EC" id="2.2.1.2" evidence="5 11"/>
<dbReference type="RefSeq" id="WP_071927914.1">
    <property type="nucleotide sequence ID" value="NZ_CP018082.1"/>
</dbReference>
<reference evidence="12" key="1">
    <citation type="submission" date="2016-11" db="EMBL/GenBank/DDBJ databases">
        <authorList>
            <person name="Jaros S."/>
            <person name="Januszkiewicz K."/>
            <person name="Wedrychowicz H."/>
        </authorList>
    </citation>
    <scope>NUCLEOTIDE SEQUENCE [LARGE SCALE GENOMIC DNA]</scope>
    <source>
        <strain evidence="12">Y48</strain>
    </source>
</reference>
<comment type="similarity">
    <text evidence="4 11">Belongs to the transaldolase family. Type 2 subfamily.</text>
</comment>
<evidence type="ECO:0000313" key="13">
    <source>
        <dbReference type="Proteomes" id="UP000183810"/>
    </source>
</evidence>
<dbReference type="KEGG" id="nsl:BOX37_13105"/>
<evidence type="ECO:0000256" key="5">
    <source>
        <dbReference type="ARBA" id="ARBA00013151"/>
    </source>
</evidence>
<protein>
    <recommendedName>
        <fullName evidence="6 11">Transaldolase</fullName>
        <ecNumber evidence="5 11">2.2.1.2</ecNumber>
    </recommendedName>
</protein>
<dbReference type="HAMAP" id="MF_00493">
    <property type="entry name" value="Transaldolase_2"/>
    <property type="match status" value="1"/>
</dbReference>
<keyword evidence="9 11" id="KW-0570">Pentose shunt</keyword>
<comment type="function">
    <text evidence="1 11">Transaldolase is important for the balance of metabolites in the pentose-phosphate pathway.</text>
</comment>
<sequence>MNRTLKCLADEGVSVWLDDLSRHLLRTGRLARLVRSGTVVGLTTNPTIFHDALGEDAEYEEEMQALRERGMSALAAVRALTTGDVRAACDVLAPVYEATGGRDGRVSIEVDPRWARDTERTIEEARQLWHIVDRPNAMIKIPATVEGLPAITTCLAEGISVNATLIFSVRRYHQVIDAFLTGLEKAKAAGIPLSEIGAVASFFISRVDTEVDRRLDAIATSAAAALRGRVAIANARLGYLLYENMLRDSRWLELRAAGAAPMRPLWASTGVKDPAYVDTRYVTELVAPGTVNTMPAATLDAVIAHGTVSGDRVTTNYDDAWVVFGQLAEVGIDFEEVLEQLEHEGIAKFQTSWQALIGAVERLLSGGRS</sequence>
<evidence type="ECO:0000256" key="4">
    <source>
        <dbReference type="ARBA" id="ARBA00008426"/>
    </source>
</evidence>
<keyword evidence="10 11" id="KW-0704">Schiff base</keyword>
<evidence type="ECO:0000256" key="8">
    <source>
        <dbReference type="ARBA" id="ARBA00022679"/>
    </source>
</evidence>
<dbReference type="PIRSF" id="PIRSF036915">
    <property type="entry name" value="Trnald_Bac_Plnt"/>
    <property type="match status" value="1"/>
</dbReference>
<evidence type="ECO:0000256" key="2">
    <source>
        <dbReference type="ARBA" id="ARBA00004496"/>
    </source>
</evidence>
<evidence type="ECO:0000313" key="12">
    <source>
        <dbReference type="EMBL" id="APE34731.1"/>
    </source>
</evidence>
<accession>A0A1J0VRQ8</accession>
<evidence type="ECO:0000256" key="7">
    <source>
        <dbReference type="ARBA" id="ARBA00022490"/>
    </source>
</evidence>
<comment type="subcellular location">
    <subcellularLocation>
        <location evidence="2 11">Cytoplasm</location>
    </subcellularLocation>
</comment>
<dbReference type="CDD" id="cd00955">
    <property type="entry name" value="Transaldolase_like"/>
    <property type="match status" value="1"/>
</dbReference>
<comment type="catalytic activity">
    <reaction evidence="11">
        <text>D-sedoheptulose 7-phosphate + D-glyceraldehyde 3-phosphate = D-erythrose 4-phosphate + beta-D-fructose 6-phosphate</text>
        <dbReference type="Rhea" id="RHEA:17053"/>
        <dbReference type="ChEBI" id="CHEBI:16897"/>
        <dbReference type="ChEBI" id="CHEBI:57483"/>
        <dbReference type="ChEBI" id="CHEBI:57634"/>
        <dbReference type="ChEBI" id="CHEBI:59776"/>
        <dbReference type="EC" id="2.2.1.2"/>
    </reaction>
</comment>
<dbReference type="GO" id="GO:0006098">
    <property type="term" value="P:pentose-phosphate shunt"/>
    <property type="evidence" value="ECO:0007669"/>
    <property type="project" value="UniProtKB-UniRule"/>
</dbReference>
<dbReference type="UniPathway" id="UPA00115">
    <property type="reaction ID" value="UER00414"/>
</dbReference>
<dbReference type="Proteomes" id="UP000183810">
    <property type="component" value="Chromosome"/>
</dbReference>
<evidence type="ECO:0000256" key="11">
    <source>
        <dbReference type="HAMAP-Rule" id="MF_00493"/>
    </source>
</evidence>
<name>A0A1J0VRQ8_9NOCA</name>
<feature type="active site" description="Schiff-base intermediate with substrate" evidence="11">
    <location>
        <position position="140"/>
    </location>
</feature>
<evidence type="ECO:0000256" key="6">
    <source>
        <dbReference type="ARBA" id="ARBA00018292"/>
    </source>
</evidence>
<evidence type="ECO:0000256" key="3">
    <source>
        <dbReference type="ARBA" id="ARBA00004857"/>
    </source>
</evidence>
<keyword evidence="7 11" id="KW-0963">Cytoplasm</keyword>